<dbReference type="InterPro" id="IPR002068">
    <property type="entry name" value="A-crystallin/Hsp20_dom"/>
</dbReference>
<dbReference type="CDD" id="cd06464">
    <property type="entry name" value="ACD_sHsps-like"/>
    <property type="match status" value="1"/>
</dbReference>
<organism evidence="4 5">
    <name type="scientific">Handelsmanbacteria sp. (strain RIFCSPLOWO2_12_FULL_64_10)</name>
    <dbReference type="NCBI Taxonomy" id="1817868"/>
    <lineage>
        <taxon>Bacteria</taxon>
        <taxon>Candidatus Handelsmaniibacteriota</taxon>
    </lineage>
</organism>
<dbReference type="InterPro" id="IPR031107">
    <property type="entry name" value="Small_HSP"/>
</dbReference>
<gene>
    <name evidence="4" type="ORF">A3F84_27035</name>
</gene>
<protein>
    <recommendedName>
        <fullName evidence="3">SHSP domain-containing protein</fullName>
    </recommendedName>
</protein>
<dbReference type="Pfam" id="PF00011">
    <property type="entry name" value="HSP20"/>
    <property type="match status" value="1"/>
</dbReference>
<dbReference type="SUPFAM" id="SSF49764">
    <property type="entry name" value="HSP20-like chaperones"/>
    <property type="match status" value="1"/>
</dbReference>
<dbReference type="PROSITE" id="PS01031">
    <property type="entry name" value="SHSP"/>
    <property type="match status" value="1"/>
</dbReference>
<dbReference type="Gene3D" id="2.60.40.790">
    <property type="match status" value="1"/>
</dbReference>
<feature type="domain" description="SHSP" evidence="3">
    <location>
        <begin position="36"/>
        <end position="149"/>
    </location>
</feature>
<evidence type="ECO:0000256" key="2">
    <source>
        <dbReference type="RuleBase" id="RU003616"/>
    </source>
</evidence>
<dbReference type="PANTHER" id="PTHR11527">
    <property type="entry name" value="HEAT-SHOCK PROTEIN 20 FAMILY MEMBER"/>
    <property type="match status" value="1"/>
</dbReference>
<accession>A0A1F6C879</accession>
<evidence type="ECO:0000313" key="5">
    <source>
        <dbReference type="Proteomes" id="UP000178606"/>
    </source>
</evidence>
<evidence type="ECO:0000256" key="1">
    <source>
        <dbReference type="PROSITE-ProRule" id="PRU00285"/>
    </source>
</evidence>
<sequence length="149" mass="17131">MEDERRTRPVNLEEVHRKMEQFLSHISRSGGAGSRFSACLWEPPIDVYETEDDLVVLCELPGIDRDRVELIAEGQTLTIRGERRRAETGSKRRYHRMEICFGGFERVIDLPADVDAASARAAYRDGFLHVAFRKVRADRSPRTIIVTEE</sequence>
<name>A0A1F6C879_HANXR</name>
<evidence type="ECO:0000313" key="4">
    <source>
        <dbReference type="EMBL" id="OGG45364.1"/>
    </source>
</evidence>
<dbReference type="AlphaFoldDB" id="A0A1F6C879"/>
<dbReference type="Proteomes" id="UP000178606">
    <property type="component" value="Unassembled WGS sequence"/>
</dbReference>
<dbReference type="EMBL" id="MFKF01000378">
    <property type="protein sequence ID" value="OGG45364.1"/>
    <property type="molecule type" value="Genomic_DNA"/>
</dbReference>
<reference evidence="4 5" key="1">
    <citation type="journal article" date="2016" name="Nat. Commun.">
        <title>Thousands of microbial genomes shed light on interconnected biogeochemical processes in an aquifer system.</title>
        <authorList>
            <person name="Anantharaman K."/>
            <person name="Brown C.T."/>
            <person name="Hug L.A."/>
            <person name="Sharon I."/>
            <person name="Castelle C.J."/>
            <person name="Probst A.J."/>
            <person name="Thomas B.C."/>
            <person name="Singh A."/>
            <person name="Wilkins M.J."/>
            <person name="Karaoz U."/>
            <person name="Brodie E.L."/>
            <person name="Williams K.H."/>
            <person name="Hubbard S.S."/>
            <person name="Banfield J.F."/>
        </authorList>
    </citation>
    <scope>NUCLEOTIDE SEQUENCE [LARGE SCALE GENOMIC DNA]</scope>
    <source>
        <strain evidence="5">RIFCSPLOWO2_12_FULL_64_10</strain>
    </source>
</reference>
<proteinExistence type="inferred from homology"/>
<comment type="similarity">
    <text evidence="1 2">Belongs to the small heat shock protein (HSP20) family.</text>
</comment>
<comment type="caution">
    <text evidence="4">The sequence shown here is derived from an EMBL/GenBank/DDBJ whole genome shotgun (WGS) entry which is preliminary data.</text>
</comment>
<evidence type="ECO:0000259" key="3">
    <source>
        <dbReference type="PROSITE" id="PS01031"/>
    </source>
</evidence>
<dbReference type="InterPro" id="IPR008978">
    <property type="entry name" value="HSP20-like_chaperone"/>
</dbReference>